<dbReference type="AlphaFoldDB" id="A0A1C1A0Y2"/>
<feature type="compositionally biased region" description="Gly residues" evidence="5">
    <location>
        <begin position="558"/>
        <end position="574"/>
    </location>
</feature>
<dbReference type="GO" id="GO:0030313">
    <property type="term" value="C:cell envelope"/>
    <property type="evidence" value="ECO:0007669"/>
    <property type="project" value="UniProtKB-SubCell"/>
</dbReference>
<feature type="domain" description="Multidrug resistance protein MdtA-like C-terminal permuted SH3" evidence="6">
    <location>
        <begin position="450"/>
        <end position="506"/>
    </location>
</feature>
<protein>
    <submittedName>
        <fullName evidence="8">Efflux transporter periplasmic adaptor subunit</fullName>
    </submittedName>
</protein>
<evidence type="ECO:0000313" key="9">
    <source>
        <dbReference type="Proteomes" id="UP000093309"/>
    </source>
</evidence>
<evidence type="ECO:0000256" key="4">
    <source>
        <dbReference type="SAM" id="Coils"/>
    </source>
</evidence>
<organism evidence="8 9">
    <name type="scientific">Paenibacillus pectinilyticus</name>
    <dbReference type="NCBI Taxonomy" id="512399"/>
    <lineage>
        <taxon>Bacteria</taxon>
        <taxon>Bacillati</taxon>
        <taxon>Bacillota</taxon>
        <taxon>Bacilli</taxon>
        <taxon>Bacillales</taxon>
        <taxon>Paenibacillaceae</taxon>
        <taxon>Paenibacillus</taxon>
    </lineage>
</organism>
<feature type="coiled-coil region" evidence="4">
    <location>
        <begin position="298"/>
        <end position="325"/>
    </location>
</feature>
<dbReference type="InterPro" id="IPR058636">
    <property type="entry name" value="Beta-barrel_YknX"/>
</dbReference>
<dbReference type="NCBIfam" id="TIGR01730">
    <property type="entry name" value="RND_mfp"/>
    <property type="match status" value="1"/>
</dbReference>
<evidence type="ECO:0000256" key="3">
    <source>
        <dbReference type="ARBA" id="ARBA00023054"/>
    </source>
</evidence>
<evidence type="ECO:0000259" key="6">
    <source>
        <dbReference type="Pfam" id="PF25967"/>
    </source>
</evidence>
<dbReference type="PANTHER" id="PTHR32347">
    <property type="entry name" value="EFFLUX SYSTEM COMPONENT YKNX-RELATED"/>
    <property type="match status" value="1"/>
</dbReference>
<accession>A0A1C1A0Y2</accession>
<gene>
    <name evidence="8" type="ORF">A8709_25575</name>
</gene>
<comment type="similarity">
    <text evidence="2">Belongs to the membrane fusion protein (MFP) (TC 8.A.1) family.</text>
</comment>
<evidence type="ECO:0000256" key="2">
    <source>
        <dbReference type="ARBA" id="ARBA00009477"/>
    </source>
</evidence>
<evidence type="ECO:0000256" key="5">
    <source>
        <dbReference type="SAM" id="MobiDB-lite"/>
    </source>
</evidence>
<dbReference type="InterPro" id="IPR050465">
    <property type="entry name" value="UPF0194_transport"/>
</dbReference>
<evidence type="ECO:0000259" key="7">
    <source>
        <dbReference type="Pfam" id="PF25990"/>
    </source>
</evidence>
<proteinExistence type="inferred from homology"/>
<dbReference type="Gene3D" id="2.40.30.170">
    <property type="match status" value="1"/>
</dbReference>
<feature type="domain" description="YknX-like beta-barrel" evidence="7">
    <location>
        <begin position="372"/>
        <end position="443"/>
    </location>
</feature>
<dbReference type="GO" id="GO:0022857">
    <property type="term" value="F:transmembrane transporter activity"/>
    <property type="evidence" value="ECO:0007669"/>
    <property type="project" value="InterPro"/>
</dbReference>
<dbReference type="Proteomes" id="UP000093309">
    <property type="component" value="Unassembled WGS sequence"/>
</dbReference>
<feature type="coiled-coil region" evidence="4">
    <location>
        <begin position="97"/>
        <end position="124"/>
    </location>
</feature>
<dbReference type="GO" id="GO:0016020">
    <property type="term" value="C:membrane"/>
    <property type="evidence" value="ECO:0007669"/>
    <property type="project" value="InterPro"/>
</dbReference>
<comment type="subcellular location">
    <subcellularLocation>
        <location evidence="1">Cell envelope</location>
    </subcellularLocation>
</comment>
<evidence type="ECO:0000313" key="8">
    <source>
        <dbReference type="EMBL" id="OCT14206.1"/>
    </source>
</evidence>
<comment type="caution">
    <text evidence="8">The sequence shown here is derived from an EMBL/GenBank/DDBJ whole genome shotgun (WGS) entry which is preliminary data.</text>
</comment>
<keyword evidence="3 4" id="KW-0175">Coiled coil</keyword>
<dbReference type="InterPro" id="IPR058627">
    <property type="entry name" value="MdtA-like_C"/>
</dbReference>
<dbReference type="RefSeq" id="WP_065853059.1">
    <property type="nucleotide sequence ID" value="NZ_LYPC01000020.1"/>
</dbReference>
<dbReference type="STRING" id="512399.A8709_25575"/>
<sequence>MKFFRSKWFIVIVAICVCAGGSYAYLAKGKKSKAAETKEVTFDVKKGNIRSSVSGTAQFEPKDTQTISSTENANIKSIHLTRNQPVKAGDVLIELTSSNLENDLQDAQLSYEQMQKDLTALQQQKGLMGVTAPIGGKLTYANIDLGSTINKSTKIATIGDTSTFIVTLPFFVEDASQLHKGDAIDITLDGFMITKTGTIVAIAKDPKSDGKGGKLFDIDIQIPNDNSMDAGMNVMGSATIGGRTVDSQGKATLQYMQIATILAGTTGNVSDLPFKTGAIVHKGDLIASFLNDTLDDAILTAQSALERQKLKVDAAQDKVDSLKIVAPFDGVFSTDFVNKRVDILSSFHAGTKVTSGTQFGTVASFAKMQLPVQVDELDLPNIKVGMKAEIKVDSFPGRTFPAEVTQVSTVGTTTNGVTFYDVVLTTENKDNMLKYGMTATGEILIQDKKDALYIPPEALQLQRGKRVVTLKNADGTNEQAHEVKIGIRSTTQIEITEGLKEGDKVVLPVAVKRQQNLSQDEINRLRQQFQQGAGGGAGGFGGGAGGNFQGGAGGNFQGGGGGGTGAAGGGGNGGAATRTNAGGGGGTR</sequence>
<name>A0A1C1A0Y2_9BACL</name>
<dbReference type="InterPro" id="IPR006143">
    <property type="entry name" value="RND_pump_MFP"/>
</dbReference>
<feature type="region of interest" description="Disordered" evidence="5">
    <location>
        <begin position="558"/>
        <end position="588"/>
    </location>
</feature>
<reference evidence="9" key="1">
    <citation type="submission" date="2016-05" db="EMBL/GenBank/DDBJ databases">
        <title>Paenibacillus oryzae. sp. nov., isolated from the rice root.</title>
        <authorList>
            <person name="Zhang J."/>
            <person name="Zhang X."/>
        </authorList>
    </citation>
    <scope>NUCLEOTIDE SEQUENCE [LARGE SCALE GENOMIC DNA]</scope>
    <source>
        <strain evidence="9">KCTC13222</strain>
    </source>
</reference>
<dbReference type="OrthoDB" id="2461559at2"/>
<evidence type="ECO:0000256" key="1">
    <source>
        <dbReference type="ARBA" id="ARBA00004196"/>
    </source>
</evidence>
<dbReference type="SUPFAM" id="SSF111369">
    <property type="entry name" value="HlyD-like secretion proteins"/>
    <property type="match status" value="2"/>
</dbReference>
<dbReference type="Pfam" id="PF25967">
    <property type="entry name" value="RND-MFP_C"/>
    <property type="match status" value="1"/>
</dbReference>
<dbReference type="Pfam" id="PF25990">
    <property type="entry name" value="Beta-barrel_YknX"/>
    <property type="match status" value="1"/>
</dbReference>
<dbReference type="Gene3D" id="2.40.50.100">
    <property type="match status" value="1"/>
</dbReference>
<dbReference type="PRINTS" id="PR01490">
    <property type="entry name" value="RTXTOXIND"/>
</dbReference>
<dbReference type="Gene3D" id="2.40.420.20">
    <property type="match status" value="1"/>
</dbReference>
<dbReference type="EMBL" id="LYPC01000020">
    <property type="protein sequence ID" value="OCT14206.1"/>
    <property type="molecule type" value="Genomic_DNA"/>
</dbReference>
<keyword evidence="9" id="KW-1185">Reference proteome</keyword>